<feature type="compositionally biased region" description="Low complexity" evidence="1">
    <location>
        <begin position="498"/>
        <end position="512"/>
    </location>
</feature>
<accession>A0A0L0DV64</accession>
<feature type="region of interest" description="Disordered" evidence="1">
    <location>
        <begin position="863"/>
        <end position="890"/>
    </location>
</feature>
<feature type="transmembrane region" description="Helical" evidence="2">
    <location>
        <begin position="1315"/>
        <end position="1337"/>
    </location>
</feature>
<evidence type="ECO:0000313" key="4">
    <source>
        <dbReference type="Proteomes" id="UP000054408"/>
    </source>
</evidence>
<feature type="transmembrane region" description="Helical" evidence="2">
    <location>
        <begin position="829"/>
        <end position="852"/>
    </location>
</feature>
<organism evidence="3 4">
    <name type="scientific">Thecamonas trahens ATCC 50062</name>
    <dbReference type="NCBI Taxonomy" id="461836"/>
    <lineage>
        <taxon>Eukaryota</taxon>
        <taxon>Apusozoa</taxon>
        <taxon>Apusomonadida</taxon>
        <taxon>Apusomonadidae</taxon>
        <taxon>Thecamonas</taxon>
    </lineage>
</organism>
<proteinExistence type="predicted"/>
<reference evidence="3 4" key="1">
    <citation type="submission" date="2010-05" db="EMBL/GenBank/DDBJ databases">
        <title>The Genome Sequence of Thecamonas trahens ATCC 50062.</title>
        <authorList>
            <consortium name="The Broad Institute Genome Sequencing Platform"/>
            <person name="Russ C."/>
            <person name="Cuomo C."/>
            <person name="Shea T."/>
            <person name="Young S.K."/>
            <person name="Zeng Q."/>
            <person name="Koehrsen M."/>
            <person name="Haas B."/>
            <person name="Borodovsky M."/>
            <person name="Guigo R."/>
            <person name="Alvarado L."/>
            <person name="Berlin A."/>
            <person name="Bochicchio J."/>
            <person name="Borenstein D."/>
            <person name="Chapman S."/>
            <person name="Chen Z."/>
            <person name="Freedman E."/>
            <person name="Gellesch M."/>
            <person name="Goldberg J."/>
            <person name="Griggs A."/>
            <person name="Gujja S."/>
            <person name="Heilman E."/>
            <person name="Heiman D."/>
            <person name="Hepburn T."/>
            <person name="Howarth C."/>
            <person name="Jen D."/>
            <person name="Larson L."/>
            <person name="Mehta T."/>
            <person name="Park D."/>
            <person name="Pearson M."/>
            <person name="Roberts A."/>
            <person name="Saif S."/>
            <person name="Shenoy N."/>
            <person name="Sisk P."/>
            <person name="Stolte C."/>
            <person name="Sykes S."/>
            <person name="Thomson T."/>
            <person name="Walk T."/>
            <person name="White J."/>
            <person name="Yandava C."/>
            <person name="Burger G."/>
            <person name="Gray M.W."/>
            <person name="Holland P.W.H."/>
            <person name="King N."/>
            <person name="Lang F.B.F."/>
            <person name="Roger A.J."/>
            <person name="Ruiz-Trillo I."/>
            <person name="Lander E."/>
            <person name="Nusbaum C."/>
        </authorList>
    </citation>
    <scope>NUCLEOTIDE SEQUENCE [LARGE SCALE GENOMIC DNA]</scope>
    <source>
        <strain evidence="3 4">ATCC 50062</strain>
    </source>
</reference>
<feature type="compositionally biased region" description="Polar residues" evidence="1">
    <location>
        <begin position="148"/>
        <end position="157"/>
    </location>
</feature>
<evidence type="ECO:0000256" key="1">
    <source>
        <dbReference type="SAM" id="MobiDB-lite"/>
    </source>
</evidence>
<gene>
    <name evidence="3" type="ORF">AMSG_11089</name>
</gene>
<keyword evidence="4" id="KW-1185">Reference proteome</keyword>
<feature type="region of interest" description="Disordered" evidence="1">
    <location>
        <begin position="461"/>
        <end position="512"/>
    </location>
</feature>
<dbReference type="GeneID" id="25569154"/>
<dbReference type="Proteomes" id="UP000054408">
    <property type="component" value="Unassembled WGS sequence"/>
</dbReference>
<name>A0A0L0DV64_THETB</name>
<sequence length="1361" mass="141139">MHPGCVIASRWRALVDLPPQLTSASGQSTIEPPPASAVSVFISGRRFALRKLRIAVCDGTLVLSKGIIDLSAARASLGVIRGTLDDVRLVLDAVVAPDVRLVAESDVFAVFSNTVLASKWIEEPSPASSPGPGPSAAEAHAASTPGSSSMTETVSPPNLSEAGDHVVLVALGAVDLEDDGWHMWRGNLASFSSLEALIADLGQTVGMSTLAPGTVAGARIHCSDFGAWVSLRSVSRDSDSIVRLDRARIRLPQAHAGPAVGAAAALAPMSGLSLDPALLSTIQMDWSLNDVLGMSTDAFGLPGDGLLAASMQHALVSQYAPQLSNSLVPPPRLRIATWRVVCGGVGHRRAPLHVSTSFTGLHSARVGSVELIFGTHRFELEADPTSSVVVRTSSIDVLVLLPQSVVIEQARRFACARSRAPRVAADIPVTITAVLTDGTTLASNSRTFSVFWHVARGKRTRTTRASGSGSHSSDGSDDSTSHSRRRRHLLIDHERRSSSTSTAAPSPGSWSSGSGSPFLHQYALGTGATIELAHVKLIGSTPQLAHAIGAYLPSTLADESLDLPLAADLAVALVWAAEKLNSTAVAAVGAAVERRGWPLLVTPGAAFGICVLEAVLDKPMLLAALLASVSIGDELPELAVDGVRDATVAAVVGGHPVSSLVLGELHAIHGLAGSDLVGLAPNAGFAAYLWLTTVAKPPLPHAAALGFLERVQTVLEAQSPASSPSVTATCSDVSSDCIELDDVGASSELQSWTSKNMPYNSGGMDSIPLAALSLAAPGRHDGVLRLGVVAAGRSSPQRPEPEPEPHQATQTFDAVKVPKNETKPRRQRLVILPLVLAGVLLLVTAFLGGVMIGGELQLGSGHDTLGAAPSPTPSVPDQLPVAAHSASPQRTPSEVAATFDAFSGRVPVNGVVDAFAVHRIRARGHLVCHLVTNDIGSAMSNTSGVVHAGGAKMCAALARAVLGQPTMVVVGGFGLRTDADVVFGLASELSSALATKPAAATAPLLVDGLTAVGVRNGLSKPTQLVTPEKLLARATRVCVPPEHVDVIAALAPTLNPLITSSVRAAMDTLASFNPASVSSGDCDVVLGHWLELTHELVRLSQESSPLLPSSVVFGWPVFAVTDSYVAANPRPGEVRWTAVLAEMRNALVDGAAASVDPTSAMGMTCSTEQVCVDDDDDDFGPMASDSECVNIEWLCHLEATPSRVNATASRPLDLASRLDMPELVNATEPVGSYDRLWASVFGESVWDVVAGFGSINAVWSRSGAMISTAPVSLELIDVSEVFVMTVAGAPANAIDPVAADREVATSRLEERNSKLAIPLALSVCFAFLALAVVAIVASKALSARTAESETPPSADHEMTQI</sequence>
<feature type="compositionally biased region" description="Low complexity" evidence="1">
    <location>
        <begin position="463"/>
        <end position="473"/>
    </location>
</feature>
<keyword evidence="2" id="KW-1133">Transmembrane helix</keyword>
<keyword evidence="2" id="KW-0472">Membrane</keyword>
<dbReference type="EMBL" id="GL349501">
    <property type="protein sequence ID" value="KNC55428.1"/>
    <property type="molecule type" value="Genomic_DNA"/>
</dbReference>
<feature type="compositionally biased region" description="Low complexity" evidence="1">
    <location>
        <begin position="134"/>
        <end position="147"/>
    </location>
</feature>
<protein>
    <submittedName>
        <fullName evidence="3">Uncharacterized protein</fullName>
    </submittedName>
</protein>
<evidence type="ECO:0000313" key="3">
    <source>
        <dbReference type="EMBL" id="KNC55428.1"/>
    </source>
</evidence>
<keyword evidence="2" id="KW-0812">Transmembrane</keyword>
<evidence type="ECO:0000256" key="2">
    <source>
        <dbReference type="SAM" id="Phobius"/>
    </source>
</evidence>
<feature type="region of interest" description="Disordered" evidence="1">
    <location>
        <begin position="123"/>
        <end position="157"/>
    </location>
</feature>
<dbReference type="RefSeq" id="XP_013752966.1">
    <property type="nucleotide sequence ID" value="XM_013897512.1"/>
</dbReference>